<keyword evidence="4 5" id="KW-0378">Hydrolase</keyword>
<dbReference type="STRING" id="1479485.DA73_0230950"/>
<reference evidence="8" key="1">
    <citation type="journal article" date="2015" name="Genome Announc.">
        <title>Draft Genome Sequence of Tolypothrix boutellei Strain VB521301.</title>
        <authorList>
            <person name="Chandrababunaidu M.M."/>
            <person name="Singh D."/>
            <person name="Sen D."/>
            <person name="Bhan S."/>
            <person name="Das S."/>
            <person name="Gupta A."/>
            <person name="Adhikary S.P."/>
            <person name="Tripathy S."/>
        </authorList>
    </citation>
    <scope>NUCLEOTIDE SEQUENCE</scope>
    <source>
        <strain evidence="8">VB521301</strain>
    </source>
</reference>
<dbReference type="HAMAP" id="MF_00651">
    <property type="entry name" value="Nuclease_YqgF"/>
    <property type="match status" value="1"/>
</dbReference>
<feature type="domain" description="YqgF/RNase H-like" evidence="6">
    <location>
        <begin position="31"/>
        <end position="131"/>
    </location>
</feature>
<evidence type="ECO:0000256" key="2">
    <source>
        <dbReference type="ARBA" id="ARBA00022517"/>
    </source>
</evidence>
<keyword evidence="3 5" id="KW-0540">Nuclease</keyword>
<dbReference type="InterPro" id="IPR012337">
    <property type="entry name" value="RNaseH-like_sf"/>
</dbReference>
<sequence length="177" mass="19534">MEEIGDKEIRGVGDLGTQGNNLKSSTPQKYVSALGLDVGSKRIGVAGCDRTGLIATGLVTVERTSFEKDVEKLRQITSDREVQVLVVGLPYSMDGSLGFQARQIQKFAKRLAKALNLPVEYIDERLTSFQAEQMLLSENRSPSRHKGLIDRKAAALILQQWLDARRSMSKDKEAAVD</sequence>
<dbReference type="GO" id="GO:0005829">
    <property type="term" value="C:cytosol"/>
    <property type="evidence" value="ECO:0007669"/>
    <property type="project" value="TreeGrafter"/>
</dbReference>
<dbReference type="Pfam" id="PF03652">
    <property type="entry name" value="RuvX"/>
    <property type="match status" value="1"/>
</dbReference>
<organism evidence="8">
    <name type="scientific">Tolypothrix bouteillei VB521301</name>
    <dbReference type="NCBI Taxonomy" id="1479485"/>
    <lineage>
        <taxon>Bacteria</taxon>
        <taxon>Bacillati</taxon>
        <taxon>Cyanobacteriota</taxon>
        <taxon>Cyanophyceae</taxon>
        <taxon>Nostocales</taxon>
        <taxon>Tolypothrichaceae</taxon>
        <taxon>Tolypothrix</taxon>
    </lineage>
</organism>
<gene>
    <name evidence="7" type="primary">ruvX</name>
    <name evidence="8" type="ORF">DA73_0230950</name>
    <name evidence="7" type="ORF">DA73_0400007990</name>
</gene>
<dbReference type="GO" id="GO:0016788">
    <property type="term" value="F:hydrolase activity, acting on ester bonds"/>
    <property type="evidence" value="ECO:0007669"/>
    <property type="project" value="UniProtKB-UniRule"/>
</dbReference>
<proteinExistence type="inferred from homology"/>
<keyword evidence="2 5" id="KW-0690">Ribosome biogenesis</keyword>
<dbReference type="SUPFAM" id="SSF53098">
    <property type="entry name" value="Ribonuclease H-like"/>
    <property type="match status" value="1"/>
</dbReference>
<dbReference type="GO" id="GO:0004518">
    <property type="term" value="F:nuclease activity"/>
    <property type="evidence" value="ECO:0007669"/>
    <property type="project" value="UniProtKB-KW"/>
</dbReference>
<evidence type="ECO:0000259" key="6">
    <source>
        <dbReference type="SMART" id="SM00732"/>
    </source>
</evidence>
<dbReference type="PANTHER" id="PTHR33317:SF4">
    <property type="entry name" value="POLYNUCLEOTIDYL TRANSFERASE, RIBONUCLEASE H-LIKE SUPERFAMILY PROTEIN"/>
    <property type="match status" value="1"/>
</dbReference>
<evidence type="ECO:0000313" key="7">
    <source>
        <dbReference type="EMBL" id="KAF3885403.1"/>
    </source>
</evidence>
<dbReference type="GO" id="GO:0000967">
    <property type="term" value="P:rRNA 5'-end processing"/>
    <property type="evidence" value="ECO:0007669"/>
    <property type="project" value="UniProtKB-UniRule"/>
</dbReference>
<dbReference type="EMBL" id="JHEG02000058">
    <property type="protein sequence ID" value="KIE08912.1"/>
    <property type="molecule type" value="Genomic_DNA"/>
</dbReference>
<dbReference type="CDD" id="cd16964">
    <property type="entry name" value="YqgF"/>
    <property type="match status" value="1"/>
</dbReference>
<comment type="subcellular location">
    <subcellularLocation>
        <location evidence="5">Cytoplasm</location>
    </subcellularLocation>
</comment>
<dbReference type="InterPro" id="IPR006641">
    <property type="entry name" value="YqgF/RNaseH-like_dom"/>
</dbReference>
<protein>
    <recommendedName>
        <fullName evidence="5">Putative pre-16S rRNA nuclease</fullName>
        <ecNumber evidence="5">3.1.-.-</ecNumber>
    </recommendedName>
</protein>
<comment type="function">
    <text evidence="5">Could be a nuclease involved in processing of the 5'-end of pre-16S rRNA.</text>
</comment>
<evidence type="ECO:0000256" key="5">
    <source>
        <dbReference type="HAMAP-Rule" id="MF_00651"/>
    </source>
</evidence>
<dbReference type="AlphaFoldDB" id="A0A0C1N2V8"/>
<evidence type="ECO:0000256" key="3">
    <source>
        <dbReference type="ARBA" id="ARBA00022722"/>
    </source>
</evidence>
<dbReference type="OrthoDB" id="9796140at2"/>
<evidence type="ECO:0000256" key="4">
    <source>
        <dbReference type="ARBA" id="ARBA00022801"/>
    </source>
</evidence>
<accession>A0A0C1N2V8</accession>
<name>A0A0C1N2V8_9CYAN</name>
<dbReference type="Gene3D" id="3.30.420.140">
    <property type="entry name" value="YqgF/RNase H-like domain"/>
    <property type="match status" value="1"/>
</dbReference>
<dbReference type="SMART" id="SM00732">
    <property type="entry name" value="YqgFc"/>
    <property type="match status" value="1"/>
</dbReference>
<dbReference type="InterPro" id="IPR005227">
    <property type="entry name" value="YqgF"/>
</dbReference>
<dbReference type="InterPro" id="IPR037027">
    <property type="entry name" value="YqgF/RNaseH-like_dom_sf"/>
</dbReference>
<dbReference type="EMBL" id="JHEG04000001">
    <property type="protein sequence ID" value="KAF3885403.1"/>
    <property type="molecule type" value="Genomic_DNA"/>
</dbReference>
<reference evidence="7" key="2">
    <citation type="submission" date="2019-11" db="EMBL/GenBank/DDBJ databases">
        <title>Improved Assembly of Tolypothrix boutellei genome.</title>
        <authorList>
            <person name="Sarangi A.N."/>
            <person name="Mukherjee M."/>
            <person name="Ghosh S."/>
            <person name="Singh D."/>
            <person name="Das A."/>
            <person name="Kant S."/>
            <person name="Prusty A."/>
            <person name="Tripathy S."/>
        </authorList>
    </citation>
    <scope>NUCLEOTIDE SEQUENCE</scope>
    <source>
        <strain evidence="7">VB521301</strain>
    </source>
</reference>
<dbReference type="EC" id="3.1.-.-" evidence="5"/>
<keyword evidence="1 5" id="KW-0963">Cytoplasm</keyword>
<evidence type="ECO:0000256" key="1">
    <source>
        <dbReference type="ARBA" id="ARBA00022490"/>
    </source>
</evidence>
<dbReference type="Proteomes" id="UP000029738">
    <property type="component" value="Unassembled WGS sequence"/>
</dbReference>
<dbReference type="NCBIfam" id="TIGR00250">
    <property type="entry name" value="RNAse_H_YqgF"/>
    <property type="match status" value="1"/>
</dbReference>
<comment type="caution">
    <text evidence="8">The sequence shown here is derived from an EMBL/GenBank/DDBJ whole genome shotgun (WGS) entry which is preliminary data.</text>
</comment>
<evidence type="ECO:0000313" key="8">
    <source>
        <dbReference type="EMBL" id="KIE08912.1"/>
    </source>
</evidence>
<keyword evidence="9" id="KW-1185">Reference proteome</keyword>
<evidence type="ECO:0000313" key="9">
    <source>
        <dbReference type="Proteomes" id="UP000029738"/>
    </source>
</evidence>
<dbReference type="PANTHER" id="PTHR33317">
    <property type="entry name" value="POLYNUCLEOTIDYL TRANSFERASE, RIBONUCLEASE H-LIKE SUPERFAMILY PROTEIN"/>
    <property type="match status" value="1"/>
</dbReference>
<comment type="similarity">
    <text evidence="5">Belongs to the YqgF HJR family.</text>
</comment>